<dbReference type="InterPro" id="IPR036188">
    <property type="entry name" value="FAD/NAD-bd_sf"/>
</dbReference>
<sequence length="564" mass="62130">MTQHTPDRAPGPSAPPRRVDVAVVGAGFGGLYALHKLRSQGFEVQGFEAGDGVGGTWYWNRYPGARCDFESVEYSYSFSEELQQEWSWSERYAAQPEILRYANHVADRFGLRPLIRFNTRIVSAVFDRADALWRLQTDAGDTLEARHCVMATGNLSTTKYPDIPGRDSFEGRYFHTGAWPHEGVDFSGQRVGVIGTGSSGVQAIPLIARQASHLHVFQRTPPYSLPAHNRPVPKEEEDAWKRRYPEIRAAAKKTISGIAAFHKPTQSALEVSEAERLAAYEKHWNDGRTSITRIYNDLLRNEAANATVSTFVQNKVREMVRDPEVAEALVPRHMLGTRRVCLDTDYYDTYNRDNVTLVDLQRTPIEAITPRGIRTAAGEVALDAIVFATGFDAMTGTLLAIDIRTSDGVTLRERWSAGPRTYLGLMTHGLPNLFLITGPGSPGVLTNMILSIEQHVDWVAQCLADMRQRGLAVIEPELAAQDGWVEHVNALADETLYPRANSWYLGANVPGKPRVFMPYVGGVEAYRKACDEVVAAGYRGFAFAPAPAAGASTPAPSSAPARAA</sequence>
<dbReference type="Proteomes" id="UP000037660">
    <property type="component" value="Unassembled WGS sequence"/>
</dbReference>
<comment type="caution">
    <text evidence="9">The sequence shown here is derived from an EMBL/GenBank/DDBJ whole genome shotgun (WGS) entry which is preliminary data.</text>
</comment>
<feature type="domain" description="FAD/NAD(P)-binding" evidence="8">
    <location>
        <begin position="20"/>
        <end position="290"/>
    </location>
</feature>
<evidence type="ECO:0000256" key="2">
    <source>
        <dbReference type="ARBA" id="ARBA00010139"/>
    </source>
</evidence>
<evidence type="ECO:0000256" key="7">
    <source>
        <dbReference type="ARBA" id="ARBA00023033"/>
    </source>
</evidence>
<organism evidence="9 10">
    <name type="scientific">Piscinibacter sakaiensis</name>
    <name type="common">Ideonella sakaiensis</name>
    <dbReference type="NCBI Taxonomy" id="1547922"/>
    <lineage>
        <taxon>Bacteria</taxon>
        <taxon>Pseudomonadati</taxon>
        <taxon>Pseudomonadota</taxon>
        <taxon>Betaproteobacteria</taxon>
        <taxon>Burkholderiales</taxon>
        <taxon>Sphaerotilaceae</taxon>
        <taxon>Piscinibacter</taxon>
    </lineage>
</organism>
<dbReference type="SUPFAM" id="SSF51905">
    <property type="entry name" value="FAD/NAD(P)-binding domain"/>
    <property type="match status" value="2"/>
</dbReference>
<comment type="similarity">
    <text evidence="2">Belongs to the FAD-binding monooxygenase family.</text>
</comment>
<dbReference type="PANTHER" id="PTHR43098">
    <property type="entry name" value="L-ORNITHINE N(5)-MONOOXYGENASE-RELATED"/>
    <property type="match status" value="1"/>
</dbReference>
<evidence type="ECO:0000256" key="1">
    <source>
        <dbReference type="ARBA" id="ARBA00001974"/>
    </source>
</evidence>
<dbReference type="STRING" id="1547922.ISF6_1168"/>
<comment type="cofactor">
    <cofactor evidence="1">
        <name>FAD</name>
        <dbReference type="ChEBI" id="CHEBI:57692"/>
    </cofactor>
</comment>
<dbReference type="AlphaFoldDB" id="A0A0K8NYB5"/>
<dbReference type="Gene3D" id="3.50.50.60">
    <property type="entry name" value="FAD/NAD(P)-binding domain"/>
    <property type="match status" value="3"/>
</dbReference>
<reference evidence="10" key="1">
    <citation type="submission" date="2015-07" db="EMBL/GenBank/DDBJ databases">
        <title>Discovery of a poly(ethylene terephthalate assimilation.</title>
        <authorList>
            <person name="Yoshida S."/>
            <person name="Hiraga K."/>
            <person name="Takehana T."/>
            <person name="Taniguchi I."/>
            <person name="Yamaji H."/>
            <person name="Maeda Y."/>
            <person name="Toyohara K."/>
            <person name="Miyamoto K."/>
            <person name="Kimura Y."/>
            <person name="Oda K."/>
        </authorList>
    </citation>
    <scope>NUCLEOTIDE SEQUENCE [LARGE SCALE GENOMIC DNA]</scope>
    <source>
        <strain evidence="10">NBRC 110686 / TISTR 2288 / 201-F6</strain>
    </source>
</reference>
<accession>A0A0K8NYB5</accession>
<dbReference type="RefSeq" id="WP_054019456.1">
    <property type="nucleotide sequence ID" value="NZ_BBYR01000022.1"/>
</dbReference>
<dbReference type="Pfam" id="PF07992">
    <property type="entry name" value="Pyr_redox_2"/>
    <property type="match status" value="1"/>
</dbReference>
<evidence type="ECO:0000256" key="4">
    <source>
        <dbReference type="ARBA" id="ARBA00022827"/>
    </source>
</evidence>
<keyword evidence="6 9" id="KW-0560">Oxidoreductase</keyword>
<evidence type="ECO:0000256" key="3">
    <source>
        <dbReference type="ARBA" id="ARBA00022630"/>
    </source>
</evidence>
<keyword evidence="5" id="KW-0521">NADP</keyword>
<evidence type="ECO:0000259" key="8">
    <source>
        <dbReference type="Pfam" id="PF07992"/>
    </source>
</evidence>
<keyword evidence="3" id="KW-0285">Flavoprotein</keyword>
<dbReference type="InterPro" id="IPR023753">
    <property type="entry name" value="FAD/NAD-binding_dom"/>
</dbReference>
<dbReference type="PANTHER" id="PTHR43098:SF3">
    <property type="entry name" value="L-ORNITHINE N(5)-MONOOXYGENASE-RELATED"/>
    <property type="match status" value="1"/>
</dbReference>
<proteinExistence type="inferred from homology"/>
<evidence type="ECO:0000256" key="5">
    <source>
        <dbReference type="ARBA" id="ARBA00022857"/>
    </source>
</evidence>
<keyword evidence="4" id="KW-0274">FAD</keyword>
<dbReference type="EMBL" id="BBYR01000022">
    <property type="protein sequence ID" value="GAP35397.1"/>
    <property type="molecule type" value="Genomic_DNA"/>
</dbReference>
<dbReference type="OrthoDB" id="9766402at2"/>
<protein>
    <submittedName>
        <fullName evidence="9">Cyclohexanone monooxygenase</fullName>
        <ecNumber evidence="9">1.14.13.22</ecNumber>
    </submittedName>
</protein>
<keyword evidence="7 9" id="KW-0503">Monooxygenase</keyword>
<dbReference type="GO" id="GO:0018667">
    <property type="term" value="F:cyclohexanone monooxygenase activity"/>
    <property type="evidence" value="ECO:0007669"/>
    <property type="project" value="UniProtKB-EC"/>
</dbReference>
<keyword evidence="10" id="KW-1185">Reference proteome</keyword>
<name>A0A0K8NYB5_PISS1</name>
<evidence type="ECO:0000256" key="6">
    <source>
        <dbReference type="ARBA" id="ARBA00023002"/>
    </source>
</evidence>
<dbReference type="InterPro" id="IPR050775">
    <property type="entry name" value="FAD-binding_Monooxygenases"/>
</dbReference>
<dbReference type="EC" id="1.14.13.22" evidence="9"/>
<evidence type="ECO:0000313" key="9">
    <source>
        <dbReference type="EMBL" id="GAP35397.1"/>
    </source>
</evidence>
<evidence type="ECO:0000313" key="10">
    <source>
        <dbReference type="Proteomes" id="UP000037660"/>
    </source>
</evidence>
<gene>
    <name evidence="9" type="ORF">ISF6_1168</name>
</gene>
<dbReference type="PRINTS" id="PR00411">
    <property type="entry name" value="PNDRDTASEI"/>
</dbReference>
<reference evidence="9 10" key="2">
    <citation type="journal article" date="2016" name="Science">
        <title>A bacterium that degrades and assimilates poly(ethylene terephthalate).</title>
        <authorList>
            <person name="Yoshida S."/>
            <person name="Hiraga K."/>
            <person name="Takehana T."/>
            <person name="Taniguchi I."/>
            <person name="Yamaji H."/>
            <person name="Maeda Y."/>
            <person name="Toyohara K."/>
            <person name="Miyamoto K."/>
            <person name="Kimura Y."/>
            <person name="Oda K."/>
        </authorList>
    </citation>
    <scope>NUCLEOTIDE SEQUENCE [LARGE SCALE GENOMIC DNA]</scope>
    <source>
        <strain evidence="10">NBRC 110686 / TISTR 2288 / 201-F6</strain>
    </source>
</reference>